<protein>
    <submittedName>
        <fullName evidence="1">Uncharacterized protein</fullName>
    </submittedName>
</protein>
<sequence>MVALTAMSVDFRRRGVGDNAKGSDFHILRRHVGATGTGRMAAVEVQLPRSNDPRGGSYPWGFYSQVRPMTSRAMVLFLHVVWMAGVMIRTHGSEVDAIGKTTTSLLAVLTATREVQSGLILRSNVLLVSKERSK</sequence>
<name>A0A0E0HUG3_ORYNI</name>
<evidence type="ECO:0000313" key="1">
    <source>
        <dbReference type="EnsemblPlants" id="ONIVA06G27590.1"/>
    </source>
</evidence>
<dbReference type="Gramene" id="ONIVA06G27590.1">
    <property type="protein sequence ID" value="ONIVA06G27590.1"/>
    <property type="gene ID" value="ONIVA06G27590"/>
</dbReference>
<proteinExistence type="predicted"/>
<dbReference type="Proteomes" id="UP000006591">
    <property type="component" value="Chromosome 6"/>
</dbReference>
<reference evidence="1" key="1">
    <citation type="submission" date="2015-04" db="UniProtKB">
        <authorList>
            <consortium name="EnsemblPlants"/>
        </authorList>
    </citation>
    <scope>IDENTIFICATION</scope>
    <source>
        <strain evidence="1">SL10</strain>
    </source>
</reference>
<dbReference type="AlphaFoldDB" id="A0A0E0HUG3"/>
<accession>A0A0E0HUG3</accession>
<reference evidence="1" key="2">
    <citation type="submission" date="2018-04" db="EMBL/GenBank/DDBJ databases">
        <title>OnivRS2 (Oryza nivara Reference Sequence Version 2).</title>
        <authorList>
            <person name="Zhang J."/>
            <person name="Kudrna D."/>
            <person name="Lee S."/>
            <person name="Talag J."/>
            <person name="Rajasekar S."/>
            <person name="Welchert J."/>
            <person name="Hsing Y.-I."/>
            <person name="Wing R.A."/>
        </authorList>
    </citation>
    <scope>NUCLEOTIDE SEQUENCE [LARGE SCALE GENOMIC DNA]</scope>
    <source>
        <strain evidence="1">SL10</strain>
    </source>
</reference>
<organism evidence="1">
    <name type="scientific">Oryza nivara</name>
    <name type="common">Indian wild rice</name>
    <name type="synonym">Oryza sativa f. spontanea</name>
    <dbReference type="NCBI Taxonomy" id="4536"/>
    <lineage>
        <taxon>Eukaryota</taxon>
        <taxon>Viridiplantae</taxon>
        <taxon>Streptophyta</taxon>
        <taxon>Embryophyta</taxon>
        <taxon>Tracheophyta</taxon>
        <taxon>Spermatophyta</taxon>
        <taxon>Magnoliopsida</taxon>
        <taxon>Liliopsida</taxon>
        <taxon>Poales</taxon>
        <taxon>Poaceae</taxon>
        <taxon>BOP clade</taxon>
        <taxon>Oryzoideae</taxon>
        <taxon>Oryzeae</taxon>
        <taxon>Oryzinae</taxon>
        <taxon>Oryza</taxon>
    </lineage>
</organism>
<dbReference type="EnsemblPlants" id="ONIVA06G27590.1">
    <property type="protein sequence ID" value="ONIVA06G27590.1"/>
    <property type="gene ID" value="ONIVA06G27590"/>
</dbReference>
<dbReference type="HOGENOM" id="CLU_156863_0_0_1"/>
<keyword evidence="2" id="KW-1185">Reference proteome</keyword>
<dbReference type="OMA" id="GGSYPWG"/>
<evidence type="ECO:0000313" key="2">
    <source>
        <dbReference type="Proteomes" id="UP000006591"/>
    </source>
</evidence>